<name>A0A978VZW8_ZIZJJ</name>
<evidence type="ECO:0000256" key="1">
    <source>
        <dbReference type="SAM" id="Coils"/>
    </source>
</evidence>
<accession>A0A978VZW8</accession>
<comment type="caution">
    <text evidence="3">The sequence shown here is derived from an EMBL/GenBank/DDBJ whole genome shotgun (WGS) entry which is preliminary data.</text>
</comment>
<dbReference type="Proteomes" id="UP000813462">
    <property type="component" value="Unassembled WGS sequence"/>
</dbReference>
<evidence type="ECO:0000256" key="2">
    <source>
        <dbReference type="SAM" id="MobiDB-lite"/>
    </source>
</evidence>
<sequence length="193" mass="22056">MAYRTGRTGRSFLARNDDRRLKYVFDAGFLSLDLDDDGDDSNSSLSSDSESDDSDAESTRWADVAASFRVFSDSLLRMERAESEMAKAREALRLEAEKRRAELEAELTQMVLRTQLQMASYVSRQSQSRKRKRVEEDERTTPPVLSQREGSLVSSTSCVCRLGIKVHEDKRKAMPLSWFVMGRDCDFTDKETE</sequence>
<dbReference type="EMBL" id="JAEACU010000001">
    <property type="protein sequence ID" value="KAH7545252.1"/>
    <property type="molecule type" value="Genomic_DNA"/>
</dbReference>
<proteinExistence type="predicted"/>
<feature type="region of interest" description="Disordered" evidence="2">
    <location>
        <begin position="38"/>
        <end position="58"/>
    </location>
</feature>
<feature type="region of interest" description="Disordered" evidence="2">
    <location>
        <begin position="122"/>
        <end position="149"/>
    </location>
</feature>
<dbReference type="AlphaFoldDB" id="A0A978VZW8"/>
<keyword evidence="1" id="KW-0175">Coiled coil</keyword>
<reference evidence="3" key="1">
    <citation type="journal article" date="2021" name="Front. Plant Sci.">
        <title>Chromosome-Scale Genome Assembly for Chinese Sour Jujube and Insights Into Its Genome Evolution and Domestication Signature.</title>
        <authorList>
            <person name="Shen L.-Y."/>
            <person name="Luo H."/>
            <person name="Wang X.-L."/>
            <person name="Wang X.-M."/>
            <person name="Qiu X.-J."/>
            <person name="Liu H."/>
            <person name="Zhou S.-S."/>
            <person name="Jia K.-H."/>
            <person name="Nie S."/>
            <person name="Bao Y.-T."/>
            <person name="Zhang R.-G."/>
            <person name="Yun Q.-Z."/>
            <person name="Chai Y.-H."/>
            <person name="Lu J.-Y."/>
            <person name="Li Y."/>
            <person name="Zhao S.-W."/>
            <person name="Mao J.-F."/>
            <person name="Jia S.-G."/>
            <person name="Mao Y.-M."/>
        </authorList>
    </citation>
    <scope>NUCLEOTIDE SEQUENCE</scope>
    <source>
        <strain evidence="3">AT0</strain>
        <tissue evidence="3">Leaf</tissue>
    </source>
</reference>
<evidence type="ECO:0000313" key="3">
    <source>
        <dbReference type="EMBL" id="KAH7545252.1"/>
    </source>
</evidence>
<gene>
    <name evidence="3" type="ORF">FEM48_Zijuj01G0074000</name>
</gene>
<organism evidence="3 4">
    <name type="scientific">Ziziphus jujuba var. spinosa</name>
    <dbReference type="NCBI Taxonomy" id="714518"/>
    <lineage>
        <taxon>Eukaryota</taxon>
        <taxon>Viridiplantae</taxon>
        <taxon>Streptophyta</taxon>
        <taxon>Embryophyta</taxon>
        <taxon>Tracheophyta</taxon>
        <taxon>Spermatophyta</taxon>
        <taxon>Magnoliopsida</taxon>
        <taxon>eudicotyledons</taxon>
        <taxon>Gunneridae</taxon>
        <taxon>Pentapetalae</taxon>
        <taxon>rosids</taxon>
        <taxon>fabids</taxon>
        <taxon>Rosales</taxon>
        <taxon>Rhamnaceae</taxon>
        <taxon>Paliureae</taxon>
        <taxon>Ziziphus</taxon>
    </lineage>
</organism>
<protein>
    <submittedName>
        <fullName evidence="3">Uncharacterized protein</fullName>
    </submittedName>
</protein>
<feature type="coiled-coil region" evidence="1">
    <location>
        <begin position="78"/>
        <end position="113"/>
    </location>
</feature>
<evidence type="ECO:0000313" key="4">
    <source>
        <dbReference type="Proteomes" id="UP000813462"/>
    </source>
</evidence>